<dbReference type="InterPro" id="IPR011990">
    <property type="entry name" value="TPR-like_helical_dom_sf"/>
</dbReference>
<dbReference type="FunFam" id="1.25.40.10:FF:000184">
    <property type="entry name" value="Pentatricopeptide repeat-containing protein, chloroplastic"/>
    <property type="match status" value="1"/>
</dbReference>
<dbReference type="InterPro" id="IPR002885">
    <property type="entry name" value="PPR_rpt"/>
</dbReference>
<dbReference type="AlphaFoldDB" id="A0A5K1FMC1"/>
<dbReference type="InterPro" id="IPR046848">
    <property type="entry name" value="E_motif"/>
</dbReference>
<feature type="repeat" description="PPR" evidence="2">
    <location>
        <begin position="276"/>
        <end position="310"/>
    </location>
</feature>
<name>A0A5K1FMC1_9MAGN</name>
<feature type="repeat" description="PPR" evidence="2">
    <location>
        <begin position="178"/>
        <end position="212"/>
    </location>
</feature>
<dbReference type="Pfam" id="PF13041">
    <property type="entry name" value="PPR_2"/>
    <property type="match status" value="3"/>
</dbReference>
<organism evidence="3">
    <name type="scientific">Nymphaea colorata</name>
    <name type="common">pocket water lily</name>
    <dbReference type="NCBI Taxonomy" id="210225"/>
    <lineage>
        <taxon>Eukaryota</taxon>
        <taxon>Viridiplantae</taxon>
        <taxon>Streptophyta</taxon>
        <taxon>Embryophyta</taxon>
        <taxon>Tracheophyta</taxon>
        <taxon>Spermatophyta</taxon>
        <taxon>Magnoliopsida</taxon>
        <taxon>Nymphaeales</taxon>
        <taxon>Nymphaeaceae</taxon>
        <taxon>Nymphaea</taxon>
    </lineage>
</organism>
<dbReference type="Gene3D" id="1.25.40.10">
    <property type="entry name" value="Tetratricopeptide repeat domain"/>
    <property type="match status" value="4"/>
</dbReference>
<feature type="repeat" description="PPR" evidence="2">
    <location>
        <begin position="76"/>
        <end position="111"/>
    </location>
</feature>
<dbReference type="OMA" id="MPMPPDV"/>
<feature type="repeat" description="PPR" evidence="2">
    <location>
        <begin position="377"/>
        <end position="411"/>
    </location>
</feature>
<dbReference type="Pfam" id="PF01535">
    <property type="entry name" value="PPR"/>
    <property type="match status" value="1"/>
</dbReference>
<dbReference type="Pfam" id="PF20431">
    <property type="entry name" value="E_motif"/>
    <property type="match status" value="1"/>
</dbReference>
<evidence type="ECO:0008006" key="4">
    <source>
        <dbReference type="Google" id="ProtNLM"/>
    </source>
</evidence>
<dbReference type="FunFam" id="1.25.40.10:FF:000436">
    <property type="entry name" value="Pentatricopeptide repeat-containing protein At5g39350 family"/>
    <property type="match status" value="1"/>
</dbReference>
<dbReference type="FunFam" id="1.25.40.10:FF:000344">
    <property type="entry name" value="Pentatricopeptide repeat-containing protein"/>
    <property type="match status" value="1"/>
</dbReference>
<keyword evidence="1" id="KW-0677">Repeat</keyword>
<dbReference type="EMBL" id="LR721786">
    <property type="protein sequence ID" value="VVW64098.1"/>
    <property type="molecule type" value="Genomic_DNA"/>
</dbReference>
<accession>A0A5K1FMC1</accession>
<reference evidence="3" key="1">
    <citation type="submission" date="2019-09" db="EMBL/GenBank/DDBJ databases">
        <authorList>
            <person name="Zhang L."/>
        </authorList>
    </citation>
    <scope>NUCLEOTIDE SEQUENCE</scope>
</reference>
<dbReference type="OrthoDB" id="1908712at2759"/>
<gene>
    <name evidence="3" type="ORF">NYM_LOCUS24736</name>
</gene>
<protein>
    <recommendedName>
        <fullName evidence="4">DYW domain-containing protein</fullName>
    </recommendedName>
</protein>
<dbReference type="PANTHER" id="PTHR47926:SF459">
    <property type="entry name" value="PENTATRICOPEPTIDE REPEAT-CONTAINING PROTEIN"/>
    <property type="match status" value="1"/>
</dbReference>
<dbReference type="InterPro" id="IPR046960">
    <property type="entry name" value="PPR_At4g14850-like_plant"/>
</dbReference>
<dbReference type="NCBIfam" id="TIGR00756">
    <property type="entry name" value="PPR"/>
    <property type="match status" value="5"/>
</dbReference>
<sequence>MIPRPRGRRPCTSSLVQILLERCTTSKLCKQALPLLITSGIIQDSYAFPKIISAMLSFFSDINHDQNILSLVHEPDTFIFNTIITAFAGDTNKPVSAISYYKLMVGRGLWPDIYTFPAILKSCSKVSGIMEAIQFHGNIVKWGLAEDLYVQNALVHVYAVCGKCCDARQMFDEMVEKDVVSWTSLIGGYAKVGHPKEALQLFLDMDVKANAATMVSMLSACAQLGASGKGRGIHGSICKYGFQVDQILGNALMDMYVKCGWLDDANLVFKEMTGRDIVSWTTLISGLSQNDRPKGALQIFHDMQMSGIEPDRMALTSALSACASLGALAAGRWIHQYMDRKHIEWDVHVGTAVVDMYAKCGCIERALQVFHKMHHRNVRSWNVMLGGLAMHGHGRKALAYFSQMVESGIRPNEVTFLAVLGACSHSGFVEEGIWHFHSIRNVYNVIPKIEHYGCMVDLLGRAGRLEEARVLIQSMPMQADVRIWGAMLSACKAYGDMKLCQTIRAHITELEASDSGVYVLISNIYATNNRWEDVKRMRALMRDKGIRKSPGSSFIEVNCKTHEFMVGDVNHPQHKHIQCILGTLTRHMELECLGLHVGMV</sequence>
<evidence type="ECO:0000313" key="3">
    <source>
        <dbReference type="EMBL" id="VVW64098.1"/>
    </source>
</evidence>
<dbReference type="GO" id="GO:0003723">
    <property type="term" value="F:RNA binding"/>
    <property type="evidence" value="ECO:0007669"/>
    <property type="project" value="InterPro"/>
</dbReference>
<dbReference type="PANTHER" id="PTHR47926">
    <property type="entry name" value="PENTATRICOPEPTIDE REPEAT-CONTAINING PROTEIN"/>
    <property type="match status" value="1"/>
</dbReference>
<evidence type="ECO:0000256" key="2">
    <source>
        <dbReference type="PROSITE-ProRule" id="PRU00708"/>
    </source>
</evidence>
<proteinExistence type="predicted"/>
<dbReference type="PROSITE" id="PS51375">
    <property type="entry name" value="PPR"/>
    <property type="match status" value="4"/>
</dbReference>
<dbReference type="Gramene" id="NC8G0124730.1">
    <property type="protein sequence ID" value="NC8G0124730.1:cds"/>
    <property type="gene ID" value="NC8G0124730"/>
</dbReference>
<dbReference type="GO" id="GO:0009451">
    <property type="term" value="P:RNA modification"/>
    <property type="evidence" value="ECO:0007669"/>
    <property type="project" value="InterPro"/>
</dbReference>
<evidence type="ECO:0000256" key="1">
    <source>
        <dbReference type="ARBA" id="ARBA00022737"/>
    </source>
</evidence>